<keyword evidence="5" id="KW-1185">Reference proteome</keyword>
<dbReference type="EMBL" id="MQSV01000001">
    <property type="protein sequence ID" value="OKL49679.1"/>
    <property type="molecule type" value="Genomic_DNA"/>
</dbReference>
<proteinExistence type="predicted"/>
<dbReference type="Pfam" id="PF00498">
    <property type="entry name" value="FHA"/>
    <property type="match status" value="1"/>
</dbReference>
<protein>
    <recommendedName>
        <fullName evidence="3">FHA domain-containing protein</fullName>
    </recommendedName>
</protein>
<reference evidence="4 5" key="1">
    <citation type="submission" date="2016-11" db="EMBL/GenBank/DDBJ databases">
        <title>Actinomyces gypaetusis sp. nov. isolated from the vulture Gypaetus barbatus in Qinghai Tibet Plateau China.</title>
        <authorList>
            <person name="Meng X."/>
        </authorList>
    </citation>
    <scope>NUCLEOTIDE SEQUENCE [LARGE SCALE GENOMIC DNA]</scope>
    <source>
        <strain evidence="4 5">VUL4_2</strain>
    </source>
</reference>
<dbReference type="InterPro" id="IPR008984">
    <property type="entry name" value="SMAD_FHA_dom_sf"/>
</dbReference>
<evidence type="ECO:0000259" key="3">
    <source>
        <dbReference type="PROSITE" id="PS50006"/>
    </source>
</evidence>
<sequence>MGTFDPNFDPEITLWPEDDPSETGLGEHTSFPENTQIPLKPGSVVTGPRLLAVLCSAGHINRVEAQFCAQCGGPLQDEPCWVPRPVLGELVFPGEYRVPVQIDLVIGRDPRAVEDSRPAPALVKVHSPNNEVSRSHCRIQVDNWQVRVVDLGTKNGSLLVKSGLKPTALVAFTPVLLHDGDQLILGDGVSCYYKEVL</sequence>
<dbReference type="OrthoDB" id="5485098at2"/>
<dbReference type="RefSeq" id="WP_073708571.1">
    <property type="nucleotide sequence ID" value="NZ_MQSV01000001.1"/>
</dbReference>
<dbReference type="PROSITE" id="PS50006">
    <property type="entry name" value="FHA_DOMAIN"/>
    <property type="match status" value="1"/>
</dbReference>
<dbReference type="InterPro" id="IPR000253">
    <property type="entry name" value="FHA_dom"/>
</dbReference>
<evidence type="ECO:0000313" key="4">
    <source>
        <dbReference type="EMBL" id="OKL49679.1"/>
    </source>
</evidence>
<organism evidence="4 5">
    <name type="scientific">Boudabousia liubingyangii</name>
    <dbReference type="NCBI Taxonomy" id="1921764"/>
    <lineage>
        <taxon>Bacteria</taxon>
        <taxon>Bacillati</taxon>
        <taxon>Actinomycetota</taxon>
        <taxon>Actinomycetes</taxon>
        <taxon>Actinomycetales</taxon>
        <taxon>Actinomycetaceae</taxon>
        <taxon>Boudabousia</taxon>
    </lineage>
</organism>
<dbReference type="STRING" id="1921764.BSR28_00825"/>
<dbReference type="CDD" id="cd00060">
    <property type="entry name" value="FHA"/>
    <property type="match status" value="1"/>
</dbReference>
<feature type="domain" description="FHA" evidence="3">
    <location>
        <begin position="104"/>
        <end position="164"/>
    </location>
</feature>
<dbReference type="SUPFAM" id="SSF49879">
    <property type="entry name" value="SMAD/FHA domain"/>
    <property type="match status" value="1"/>
</dbReference>
<comment type="caution">
    <text evidence="4">The sequence shown here is derived from an EMBL/GenBank/DDBJ whole genome shotgun (WGS) entry which is preliminary data.</text>
</comment>
<accession>A0A1Q5PQ94</accession>
<keyword evidence="1" id="KW-0597">Phosphoprotein</keyword>
<dbReference type="AlphaFoldDB" id="A0A1Q5PQ94"/>
<gene>
    <name evidence="4" type="ORF">BSR29_01625</name>
</gene>
<name>A0A1Q5PQ94_9ACTO</name>
<evidence type="ECO:0000256" key="1">
    <source>
        <dbReference type="ARBA" id="ARBA00022553"/>
    </source>
</evidence>
<dbReference type="Proteomes" id="UP000186785">
    <property type="component" value="Unassembled WGS sequence"/>
</dbReference>
<evidence type="ECO:0000313" key="5">
    <source>
        <dbReference type="Proteomes" id="UP000186785"/>
    </source>
</evidence>
<evidence type="ECO:0000256" key="2">
    <source>
        <dbReference type="SAM" id="MobiDB-lite"/>
    </source>
</evidence>
<feature type="region of interest" description="Disordered" evidence="2">
    <location>
        <begin position="1"/>
        <end position="37"/>
    </location>
</feature>
<dbReference type="Gene3D" id="2.60.200.20">
    <property type="match status" value="1"/>
</dbReference>